<sequence length="51" mass="5569">MVFGILREFMNLVVNNKLEVNGNEKIGTGMVVIRGNSVEAISTSFSCSYLS</sequence>
<evidence type="ECO:0000313" key="2">
    <source>
        <dbReference type="Proteomes" id="UP001164250"/>
    </source>
</evidence>
<proteinExistence type="predicted"/>
<comment type="caution">
    <text evidence="1">The sequence shown here is derived from an EMBL/GenBank/DDBJ whole genome shotgun (WGS) entry which is preliminary data.</text>
</comment>
<dbReference type="Proteomes" id="UP001164250">
    <property type="component" value="Chromosome 3"/>
</dbReference>
<name>A0ACC1BPA3_9ROSI</name>
<protein>
    <submittedName>
        <fullName evidence="1">Uncharacterized protein</fullName>
    </submittedName>
</protein>
<organism evidence="1 2">
    <name type="scientific">Pistacia atlantica</name>
    <dbReference type="NCBI Taxonomy" id="434234"/>
    <lineage>
        <taxon>Eukaryota</taxon>
        <taxon>Viridiplantae</taxon>
        <taxon>Streptophyta</taxon>
        <taxon>Embryophyta</taxon>
        <taxon>Tracheophyta</taxon>
        <taxon>Spermatophyta</taxon>
        <taxon>Magnoliopsida</taxon>
        <taxon>eudicotyledons</taxon>
        <taxon>Gunneridae</taxon>
        <taxon>Pentapetalae</taxon>
        <taxon>rosids</taxon>
        <taxon>malvids</taxon>
        <taxon>Sapindales</taxon>
        <taxon>Anacardiaceae</taxon>
        <taxon>Pistacia</taxon>
    </lineage>
</organism>
<gene>
    <name evidence="1" type="ORF">Patl1_04706</name>
</gene>
<dbReference type="EMBL" id="CM047899">
    <property type="protein sequence ID" value="KAJ0100907.1"/>
    <property type="molecule type" value="Genomic_DNA"/>
</dbReference>
<keyword evidence="2" id="KW-1185">Reference proteome</keyword>
<accession>A0ACC1BPA3</accession>
<reference evidence="2" key="1">
    <citation type="journal article" date="2023" name="G3 (Bethesda)">
        <title>Genome assembly and association tests identify interacting loci associated with vigor, precocity, and sex in interspecific pistachio rootstocks.</title>
        <authorList>
            <person name="Palmer W."/>
            <person name="Jacygrad E."/>
            <person name="Sagayaradj S."/>
            <person name="Cavanaugh K."/>
            <person name="Han R."/>
            <person name="Bertier L."/>
            <person name="Beede B."/>
            <person name="Kafkas S."/>
            <person name="Golino D."/>
            <person name="Preece J."/>
            <person name="Michelmore R."/>
        </authorList>
    </citation>
    <scope>NUCLEOTIDE SEQUENCE [LARGE SCALE GENOMIC DNA]</scope>
</reference>
<evidence type="ECO:0000313" key="1">
    <source>
        <dbReference type="EMBL" id="KAJ0100907.1"/>
    </source>
</evidence>